<reference evidence="6" key="1">
    <citation type="journal article" date="2019" name="Int. J. Syst. Evol. Microbiol.">
        <title>The Global Catalogue of Microorganisms (GCM) 10K type strain sequencing project: providing services to taxonomists for standard genome sequencing and annotation.</title>
        <authorList>
            <consortium name="The Broad Institute Genomics Platform"/>
            <consortium name="The Broad Institute Genome Sequencing Center for Infectious Disease"/>
            <person name="Wu L."/>
            <person name="Ma J."/>
        </authorList>
    </citation>
    <scope>NUCLEOTIDE SEQUENCE [LARGE SCALE GENOMIC DNA]</scope>
    <source>
        <strain evidence="6">JCM 17441</strain>
    </source>
</reference>
<dbReference type="PRINTS" id="PR00368">
    <property type="entry name" value="FADPNR"/>
</dbReference>
<evidence type="ECO:0000256" key="2">
    <source>
        <dbReference type="ARBA" id="ARBA00023002"/>
    </source>
</evidence>
<evidence type="ECO:0000256" key="3">
    <source>
        <dbReference type="ARBA" id="ARBA00048132"/>
    </source>
</evidence>
<organism evidence="5 6">
    <name type="scientific">Dactylosporangium darangshiense</name>
    <dbReference type="NCBI Taxonomy" id="579108"/>
    <lineage>
        <taxon>Bacteria</taxon>
        <taxon>Bacillati</taxon>
        <taxon>Actinomycetota</taxon>
        <taxon>Actinomycetes</taxon>
        <taxon>Micromonosporales</taxon>
        <taxon>Micromonosporaceae</taxon>
        <taxon>Dactylosporangium</taxon>
    </lineage>
</organism>
<keyword evidence="2" id="KW-0560">Oxidoreductase</keyword>
<dbReference type="Gene3D" id="3.50.50.60">
    <property type="entry name" value="FAD/NAD(P)-binding domain"/>
    <property type="match status" value="2"/>
</dbReference>
<dbReference type="EMBL" id="BAABAT010000008">
    <property type="protein sequence ID" value="GAA4249973.1"/>
    <property type="molecule type" value="Genomic_DNA"/>
</dbReference>
<keyword evidence="1" id="KW-0285">Flavoprotein</keyword>
<evidence type="ECO:0000259" key="4">
    <source>
        <dbReference type="Pfam" id="PF07992"/>
    </source>
</evidence>
<evidence type="ECO:0000256" key="1">
    <source>
        <dbReference type="ARBA" id="ARBA00022630"/>
    </source>
</evidence>
<sequence>MRQAHRRGIVVGMNERYDVIIIGGGAAGLSGALTLARARRRVLVVDGGQPRNAPAEGVHNYLGRENTPPGELLRIGRAEAGAYGAQFAEGNVVDARAEGGGFRVELDDDTSHTARKLLVASGSTDELPDIAGVAEGFGRWVLHCPYCHGWEVRDRRIGVIATGAMAAHQALLWTQWSDDVVLFTNGREVAGVPAKVRVVEGPVQRVEAQGVHLGNGAFVERDAIVVQTVPTARAGFLAGLGLATVDLVMQGEAVATYVPADPTGRTDVPGVWVAGNVTDPMAQVIVAAGGGLKAAAAMNMELLE</sequence>
<evidence type="ECO:0000313" key="5">
    <source>
        <dbReference type="EMBL" id="GAA4249973.1"/>
    </source>
</evidence>
<dbReference type="PRINTS" id="PR00469">
    <property type="entry name" value="PNDRDTASEII"/>
</dbReference>
<comment type="caution">
    <text evidence="5">The sequence shown here is derived from an EMBL/GenBank/DDBJ whole genome shotgun (WGS) entry which is preliminary data.</text>
</comment>
<dbReference type="InterPro" id="IPR023753">
    <property type="entry name" value="FAD/NAD-binding_dom"/>
</dbReference>
<dbReference type="Pfam" id="PF07992">
    <property type="entry name" value="Pyr_redox_2"/>
    <property type="match status" value="1"/>
</dbReference>
<dbReference type="SUPFAM" id="SSF51905">
    <property type="entry name" value="FAD/NAD(P)-binding domain"/>
    <property type="match status" value="1"/>
</dbReference>
<evidence type="ECO:0000313" key="6">
    <source>
        <dbReference type="Proteomes" id="UP001500620"/>
    </source>
</evidence>
<proteinExistence type="predicted"/>
<feature type="domain" description="FAD/NAD(P)-binding" evidence="4">
    <location>
        <begin position="17"/>
        <end position="289"/>
    </location>
</feature>
<comment type="catalytic activity">
    <reaction evidence="3">
        <text>[thioredoxin]-dithiol + NADP(+) = [thioredoxin]-disulfide + NADPH + H(+)</text>
        <dbReference type="Rhea" id="RHEA:20345"/>
        <dbReference type="Rhea" id="RHEA-COMP:10698"/>
        <dbReference type="Rhea" id="RHEA-COMP:10700"/>
        <dbReference type="ChEBI" id="CHEBI:15378"/>
        <dbReference type="ChEBI" id="CHEBI:29950"/>
        <dbReference type="ChEBI" id="CHEBI:50058"/>
        <dbReference type="ChEBI" id="CHEBI:57783"/>
        <dbReference type="ChEBI" id="CHEBI:58349"/>
        <dbReference type="EC" id="1.8.1.9"/>
    </reaction>
</comment>
<accession>A0ABP8D8M9</accession>
<dbReference type="InterPro" id="IPR050097">
    <property type="entry name" value="Ferredoxin-NADP_redctase_2"/>
</dbReference>
<protein>
    <submittedName>
        <fullName evidence="5">NAD(P)/FAD-dependent oxidoreductase</fullName>
    </submittedName>
</protein>
<dbReference type="InterPro" id="IPR036188">
    <property type="entry name" value="FAD/NAD-bd_sf"/>
</dbReference>
<keyword evidence="6" id="KW-1185">Reference proteome</keyword>
<dbReference type="Proteomes" id="UP001500620">
    <property type="component" value="Unassembled WGS sequence"/>
</dbReference>
<name>A0ABP8D8M9_9ACTN</name>
<gene>
    <name evidence="5" type="ORF">GCM10022255_036400</name>
</gene>
<dbReference type="PANTHER" id="PTHR48105">
    <property type="entry name" value="THIOREDOXIN REDUCTASE 1-RELATED-RELATED"/>
    <property type="match status" value="1"/>
</dbReference>